<evidence type="ECO:0000256" key="2">
    <source>
        <dbReference type="SAM" id="Phobius"/>
    </source>
</evidence>
<protein>
    <submittedName>
        <fullName evidence="3">Uncharacterized protein</fullName>
    </submittedName>
</protein>
<sequence length="312" mass="31867">MTGPEYGYPPPQGPGPRRRWLPVVVGVWGVVLLAAVFWSVRNDPPTVPEQRDVGQASAVLRAASGAVVAAAQDERWVLGLGALRVEKCSITPVWDGQEVSREVTLYVPDGDARTTLDTVAARLPAEYRAGVVDTRGGTRLSFFADAGESVGVDAEAHSTDQVLRLRVFTGCRPGVDDLDRADPATGPVPSTLDAVVTEITAADPGSPPGPSTPSGSPAATSGPSGSPPGATGGNSVGESRAVVCAGGGTISTFVRDAGPAGTDDGPRGVPEGTVPVWADAGGWAYRVGSESVVVTVEQGRYRVSVTTGCRAG</sequence>
<keyword evidence="4" id="KW-1185">Reference proteome</keyword>
<gene>
    <name evidence="3" type="ORF">ACFQ5G_39245</name>
</gene>
<evidence type="ECO:0000313" key="4">
    <source>
        <dbReference type="Proteomes" id="UP001597183"/>
    </source>
</evidence>
<keyword evidence="2" id="KW-0472">Membrane</keyword>
<evidence type="ECO:0000256" key="1">
    <source>
        <dbReference type="SAM" id="MobiDB-lite"/>
    </source>
</evidence>
<feature type="region of interest" description="Disordered" evidence="1">
    <location>
        <begin position="200"/>
        <end position="238"/>
    </location>
</feature>
<name>A0ABW4AMJ6_9ACTN</name>
<organism evidence="3 4">
    <name type="scientific">Actinoplanes sichuanensis</name>
    <dbReference type="NCBI Taxonomy" id="512349"/>
    <lineage>
        <taxon>Bacteria</taxon>
        <taxon>Bacillati</taxon>
        <taxon>Actinomycetota</taxon>
        <taxon>Actinomycetes</taxon>
        <taxon>Micromonosporales</taxon>
        <taxon>Micromonosporaceae</taxon>
        <taxon>Actinoplanes</taxon>
    </lineage>
</organism>
<evidence type="ECO:0000313" key="3">
    <source>
        <dbReference type="EMBL" id="MFD1371402.1"/>
    </source>
</evidence>
<reference evidence="4" key="1">
    <citation type="journal article" date="2019" name="Int. J. Syst. Evol. Microbiol.">
        <title>The Global Catalogue of Microorganisms (GCM) 10K type strain sequencing project: providing services to taxonomists for standard genome sequencing and annotation.</title>
        <authorList>
            <consortium name="The Broad Institute Genomics Platform"/>
            <consortium name="The Broad Institute Genome Sequencing Center for Infectious Disease"/>
            <person name="Wu L."/>
            <person name="Ma J."/>
        </authorList>
    </citation>
    <scope>NUCLEOTIDE SEQUENCE [LARGE SCALE GENOMIC DNA]</scope>
    <source>
        <strain evidence="4">CCM 7526</strain>
    </source>
</reference>
<feature type="transmembrane region" description="Helical" evidence="2">
    <location>
        <begin position="20"/>
        <end position="40"/>
    </location>
</feature>
<dbReference type="RefSeq" id="WP_317789895.1">
    <property type="nucleotide sequence ID" value="NZ_AP028461.1"/>
</dbReference>
<comment type="caution">
    <text evidence="3">The sequence shown here is derived from an EMBL/GenBank/DDBJ whole genome shotgun (WGS) entry which is preliminary data.</text>
</comment>
<dbReference type="EMBL" id="JBHTMK010000051">
    <property type="protein sequence ID" value="MFD1371402.1"/>
    <property type="molecule type" value="Genomic_DNA"/>
</dbReference>
<dbReference type="Proteomes" id="UP001597183">
    <property type="component" value="Unassembled WGS sequence"/>
</dbReference>
<keyword evidence="2" id="KW-0812">Transmembrane</keyword>
<proteinExistence type="predicted"/>
<keyword evidence="2" id="KW-1133">Transmembrane helix</keyword>
<feature type="compositionally biased region" description="Low complexity" evidence="1">
    <location>
        <begin position="212"/>
        <end position="229"/>
    </location>
</feature>
<accession>A0ABW4AMJ6</accession>